<organism evidence="2">
    <name type="scientific">Neisseria gonorrhoeae</name>
    <dbReference type="NCBI Taxonomy" id="485"/>
    <lineage>
        <taxon>Bacteria</taxon>
        <taxon>Pseudomonadati</taxon>
        <taxon>Pseudomonadota</taxon>
        <taxon>Betaproteobacteria</taxon>
        <taxon>Neisseriales</taxon>
        <taxon>Neisseriaceae</taxon>
        <taxon>Neisseria</taxon>
    </lineage>
</organism>
<evidence type="ECO:0000313" key="2">
    <source>
        <dbReference type="EMBL" id="SUA20115.1"/>
    </source>
</evidence>
<dbReference type="Pfam" id="PF02491">
    <property type="entry name" value="SHS2_FTSA"/>
    <property type="match status" value="1"/>
</dbReference>
<feature type="domain" description="SHS2" evidence="1">
    <location>
        <begin position="1"/>
        <end position="101"/>
    </location>
</feature>
<sequence length="105" mass="11270">MGQAPSRGLRAGMVTNIDATVQAIRQAVNDAELMADTKITHVTTGIAGNHIRSLNSQGVVKIKDGEVTQADIDRAIETAKAINIPPDQKFSMPWFKTTLSTPNLV</sequence>
<proteinExistence type="predicted"/>
<dbReference type="InterPro" id="IPR003494">
    <property type="entry name" value="SHS2_FtsA"/>
</dbReference>
<dbReference type="SMART" id="SM00842">
    <property type="entry name" value="FtsA"/>
    <property type="match status" value="1"/>
</dbReference>
<dbReference type="EMBL" id="UGRI01000001">
    <property type="protein sequence ID" value="SUA20115.1"/>
    <property type="molecule type" value="Genomic_DNA"/>
</dbReference>
<name>A0A378VSZ2_NEIGO</name>
<accession>A0A378VSZ2</accession>
<gene>
    <name evidence="2" type="primary">ftsA_1</name>
    <name evidence="2" type="ORF">NCTC11421_00195</name>
</gene>
<reference evidence="2" key="1">
    <citation type="submission" date="2018-06" db="EMBL/GenBank/DDBJ databases">
        <authorList>
            <consortium name="Pathogen Informatics"/>
            <person name="Doyle S."/>
        </authorList>
    </citation>
    <scope>NUCLEOTIDE SEQUENCE [LARGE SCALE GENOMIC DNA]</scope>
    <source>
        <strain evidence="2">NCTC11421</strain>
    </source>
</reference>
<dbReference type="InterPro" id="IPR043129">
    <property type="entry name" value="ATPase_NBD"/>
</dbReference>
<dbReference type="GO" id="GO:0051301">
    <property type="term" value="P:cell division"/>
    <property type="evidence" value="ECO:0007669"/>
    <property type="project" value="InterPro"/>
</dbReference>
<dbReference type="AlphaFoldDB" id="A0A378VSZ2"/>
<protein>
    <submittedName>
        <fullName evidence="2">Protein FtsA</fullName>
    </submittedName>
</protein>
<evidence type="ECO:0000259" key="1">
    <source>
        <dbReference type="SMART" id="SM00842"/>
    </source>
</evidence>
<dbReference type="SUPFAM" id="SSF53067">
    <property type="entry name" value="Actin-like ATPase domain"/>
    <property type="match status" value="1"/>
</dbReference>